<protein>
    <submittedName>
        <fullName evidence="2">Uncharacterized protein</fullName>
    </submittedName>
</protein>
<sequence>MSAVTATEAHDAADKRAFNQAEAFTTSLAHVLRSVLRLVIAMPQPPYILSLLSLNLLCESIRVNSSVIAYFKDLGNLSNTFSQCAYSDKTYGPRRVLGAVETLLPEKKTIDLGDWSLETHGTSNFPRKAAAEVLSAIPGSQGFCLWPDGSLEVIMLPGRLVEWYRKPCLPCLAGIRIRLSQLQIAGPDDDRDTAAAERTRRLLIHRLSGPTATAATRPKKLGEVKSHRATPKRYRILRSPNIRKWRFRNKVNHLCKQIELSKKAPSHPILESESRPGITGVAFSSPRTLEIDTQPLREELTRGREISQLQRPKYRDATVKVVRSSENSRHNGGGSQTHISAAESEAEPVPAPAAPELNGAAGAKRTDSGTQEANGFVQGPRMGAISLASTPPEDVPLPPTPPPAESPEDAVEPSPSQEVMATRWIASPCNIRIGTSISTAGVKVRQANSTEQFVTISTHAAYEGCCKKPLPYCKPKSRKIFSRNANKPLPNLVGVLVQDASRQDVEVGKIFENTDVTFAADDSLVFPNEFPNNVSLVGPLSSTTRLAHRAGLVWSERINPDGVSLRILGDNEQAESFAVGTYFDSPLPVKHGKEKLELSARDIHRSLLYRRNGKPPQDAGKFRGAPVVLRDAEGKYKEVIGFEGFHFKPMHAQHENLRMDSKDVMQRIITGHVTTIYGAIKLTREFKRIWQIVDE</sequence>
<evidence type="ECO:0000256" key="1">
    <source>
        <dbReference type="SAM" id="MobiDB-lite"/>
    </source>
</evidence>
<dbReference type="HOGENOM" id="CLU_396394_0_0_1"/>
<name>A0A0D2AZZ3_9EURO</name>
<evidence type="ECO:0000313" key="3">
    <source>
        <dbReference type="Proteomes" id="UP000053328"/>
    </source>
</evidence>
<feature type="compositionally biased region" description="Basic and acidic residues" evidence="1">
    <location>
        <begin position="295"/>
        <end position="305"/>
    </location>
</feature>
<keyword evidence="3" id="KW-1185">Reference proteome</keyword>
<dbReference type="VEuPathDB" id="FungiDB:PV08_09575"/>
<feature type="compositionally biased region" description="Pro residues" evidence="1">
    <location>
        <begin position="393"/>
        <end position="405"/>
    </location>
</feature>
<proteinExistence type="predicted"/>
<dbReference type="EMBL" id="KN847498">
    <property type="protein sequence ID" value="KIW12298.1"/>
    <property type="molecule type" value="Genomic_DNA"/>
</dbReference>
<feature type="region of interest" description="Disordered" evidence="1">
    <location>
        <begin position="294"/>
        <end position="416"/>
    </location>
</feature>
<organism evidence="2 3">
    <name type="scientific">Exophiala spinifera</name>
    <dbReference type="NCBI Taxonomy" id="91928"/>
    <lineage>
        <taxon>Eukaryota</taxon>
        <taxon>Fungi</taxon>
        <taxon>Dikarya</taxon>
        <taxon>Ascomycota</taxon>
        <taxon>Pezizomycotina</taxon>
        <taxon>Eurotiomycetes</taxon>
        <taxon>Chaetothyriomycetidae</taxon>
        <taxon>Chaetothyriales</taxon>
        <taxon>Herpotrichiellaceae</taxon>
        <taxon>Exophiala</taxon>
    </lineage>
</organism>
<dbReference type="RefSeq" id="XP_016232514.1">
    <property type="nucleotide sequence ID" value="XM_016383891.1"/>
</dbReference>
<dbReference type="GeneID" id="27336658"/>
<dbReference type="Proteomes" id="UP000053328">
    <property type="component" value="Unassembled WGS sequence"/>
</dbReference>
<dbReference type="AlphaFoldDB" id="A0A0D2AZZ3"/>
<accession>A0A0D2AZZ3</accession>
<evidence type="ECO:0000313" key="2">
    <source>
        <dbReference type="EMBL" id="KIW12298.1"/>
    </source>
</evidence>
<reference evidence="2 3" key="1">
    <citation type="submission" date="2015-01" db="EMBL/GenBank/DDBJ databases">
        <title>The Genome Sequence of Exophiala spinifera CBS89968.</title>
        <authorList>
            <consortium name="The Broad Institute Genomics Platform"/>
            <person name="Cuomo C."/>
            <person name="de Hoog S."/>
            <person name="Gorbushina A."/>
            <person name="Stielow B."/>
            <person name="Teixiera M."/>
            <person name="Abouelleil A."/>
            <person name="Chapman S.B."/>
            <person name="Priest M."/>
            <person name="Young S.K."/>
            <person name="Wortman J."/>
            <person name="Nusbaum C."/>
            <person name="Birren B."/>
        </authorList>
    </citation>
    <scope>NUCLEOTIDE SEQUENCE [LARGE SCALE GENOMIC DNA]</scope>
    <source>
        <strain evidence="2 3">CBS 89968</strain>
    </source>
</reference>
<gene>
    <name evidence="2" type="ORF">PV08_09575</name>
</gene>